<evidence type="ECO:0000256" key="3">
    <source>
        <dbReference type="ARBA" id="ARBA00024186"/>
    </source>
</evidence>
<comment type="subcellular location">
    <subcellularLocation>
        <location evidence="3">Nucleus lamina</location>
    </subcellularLocation>
</comment>
<feature type="compositionally biased region" description="Polar residues" evidence="5">
    <location>
        <begin position="771"/>
        <end position="781"/>
    </location>
</feature>
<dbReference type="EMBL" id="JAGKQM010000006">
    <property type="protein sequence ID" value="KAH0921313.1"/>
    <property type="molecule type" value="Genomic_DNA"/>
</dbReference>
<feature type="region of interest" description="Disordered" evidence="5">
    <location>
        <begin position="1024"/>
        <end position="1113"/>
    </location>
</feature>
<keyword evidence="7" id="KW-1185">Reference proteome</keyword>
<dbReference type="PANTHER" id="PTHR31908">
    <property type="entry name" value="PROTEIN CROWDED NUCLEI 4"/>
    <property type="match status" value="1"/>
</dbReference>
<dbReference type="PANTHER" id="PTHR31908:SF8">
    <property type="entry name" value="PROTEIN CROWDED NUCLEI 2"/>
    <property type="match status" value="1"/>
</dbReference>
<comment type="similarity">
    <text evidence="4">Belongs to the CRWN family.</text>
</comment>
<comment type="caution">
    <text evidence="6">The sequence shown here is derived from an EMBL/GenBank/DDBJ whole genome shotgun (WGS) entry which is preliminary data.</text>
</comment>
<proteinExistence type="inferred from homology"/>
<feature type="compositionally biased region" description="Basic and acidic residues" evidence="5">
    <location>
        <begin position="785"/>
        <end position="798"/>
    </location>
</feature>
<protein>
    <submittedName>
        <fullName evidence="6">Uncharacterized protein</fullName>
    </submittedName>
</protein>
<feature type="region of interest" description="Disordered" evidence="5">
    <location>
        <begin position="727"/>
        <end position="983"/>
    </location>
</feature>
<dbReference type="Pfam" id="PF00560">
    <property type="entry name" value="LRR_1"/>
    <property type="match status" value="2"/>
</dbReference>
<accession>A0ABQ8CW36</accession>
<evidence type="ECO:0000313" key="7">
    <source>
        <dbReference type="Proteomes" id="UP000824890"/>
    </source>
</evidence>
<reference evidence="6 7" key="1">
    <citation type="submission" date="2021-05" db="EMBL/GenBank/DDBJ databases">
        <title>Genome Assembly of Synthetic Allotetraploid Brassica napus Reveals Homoeologous Exchanges between Subgenomes.</title>
        <authorList>
            <person name="Davis J.T."/>
        </authorList>
    </citation>
    <scope>NUCLEOTIDE SEQUENCE [LARGE SCALE GENOMIC DNA]</scope>
    <source>
        <strain evidence="7">cv. Da-Ae</strain>
        <tissue evidence="6">Seedling</tissue>
    </source>
</reference>
<feature type="compositionally biased region" description="Basic residues" evidence="5">
    <location>
        <begin position="849"/>
        <end position="861"/>
    </location>
</feature>
<feature type="compositionally biased region" description="Polar residues" evidence="5">
    <location>
        <begin position="836"/>
        <end position="846"/>
    </location>
</feature>
<dbReference type="InterPro" id="IPR032675">
    <property type="entry name" value="LRR_dom_sf"/>
</dbReference>
<feature type="region of interest" description="Disordered" evidence="5">
    <location>
        <begin position="43"/>
        <end position="67"/>
    </location>
</feature>
<feature type="compositionally biased region" description="Acidic residues" evidence="5">
    <location>
        <begin position="1043"/>
        <end position="1081"/>
    </location>
</feature>
<name>A0ABQ8CW36_BRANA</name>
<evidence type="ECO:0000256" key="5">
    <source>
        <dbReference type="SAM" id="MobiDB-lite"/>
    </source>
</evidence>
<dbReference type="SUPFAM" id="SSF52058">
    <property type="entry name" value="L domain-like"/>
    <property type="match status" value="1"/>
</dbReference>
<evidence type="ECO:0000256" key="1">
    <source>
        <dbReference type="ARBA" id="ARBA00023054"/>
    </source>
</evidence>
<keyword evidence="2" id="KW-0539">Nucleus</keyword>
<keyword evidence="1" id="KW-0175">Coiled coil</keyword>
<feature type="region of interest" description="Disordered" evidence="5">
    <location>
        <begin position="288"/>
        <end position="310"/>
    </location>
</feature>
<organism evidence="6 7">
    <name type="scientific">Brassica napus</name>
    <name type="common">Rape</name>
    <dbReference type="NCBI Taxonomy" id="3708"/>
    <lineage>
        <taxon>Eukaryota</taxon>
        <taxon>Viridiplantae</taxon>
        <taxon>Streptophyta</taxon>
        <taxon>Embryophyta</taxon>
        <taxon>Tracheophyta</taxon>
        <taxon>Spermatophyta</taxon>
        <taxon>Magnoliopsida</taxon>
        <taxon>eudicotyledons</taxon>
        <taxon>Gunneridae</taxon>
        <taxon>Pentapetalae</taxon>
        <taxon>rosids</taxon>
        <taxon>malvids</taxon>
        <taxon>Brassicales</taxon>
        <taxon>Brassicaceae</taxon>
        <taxon>Brassiceae</taxon>
        <taxon>Brassica</taxon>
    </lineage>
</organism>
<dbReference type="Proteomes" id="UP000824890">
    <property type="component" value="Unassembled WGS sequence"/>
</dbReference>
<dbReference type="InterPro" id="IPR001611">
    <property type="entry name" value="Leu-rich_rpt"/>
</dbReference>
<dbReference type="Gene3D" id="3.80.10.10">
    <property type="entry name" value="Ribonuclease Inhibitor"/>
    <property type="match status" value="3"/>
</dbReference>
<dbReference type="InterPro" id="IPR040418">
    <property type="entry name" value="CRWN"/>
</dbReference>
<sequence>MKASHISLLIRYWMSPAMTPRSETRVTNPRNADRKGKAIAFSEDPVNSTLPPPPIGTLTGEGFSRGEADDMDMGDWRRFREVGLLDEASMERKDREALLEKISTLEKELYGYQHNMGLLLMENKVWASKHEQLDQALLEAQEILKREQSSHLYALTTVEQREENLRKALGLEKQCVEELEKALREMQEENNKTRLASEAKLAEANALVASVTGRSSDVESKIYSAESKLAEATRKSSELEMRLKEVETRERVLQQERLSFAKERESYEETFHKQRDYLHEWEKKLQEKEESMPEQKRSLNHREEKVNEKEKNLKLKAKELEERERKIALSMSKCKETEEDLNKRLQELTAKEKESCTLQSMLMAKERELRALEEKLIAREGTEIQKLIDDQKAELADKMLAFEQECEERRKSLDKELQRKTEEVERQRVEIDHGEEKLQKRNQALNKKFERVTEKEMDLEAKSKAIREKEKDIQAEEKRLSLEKQQLLSDKESLMDLQQEIENIRSEMMKKEDAIREELKSLEIKKGEREEYQRLQSELKSQIEKSRLHEEFLSKEVENLKQEKERFEKEWEILDEKQAEYNKERMRISEEKAKLERFEMLERERLKKEESAFRVQIKQELDDIRLQRESFEANMEHEQMVSKRGALQKESEEIAKHKEKLKEQQAEMHNDISELSTLSINLKKRREEFARERGRFLAFVQKLKDCESCGQLANEFVLSDLQLPYNEEEAIPPPNGVVSDLPESSDESDSCNINKSLDRDASGSGRRPNMSILQKCTSILFSPSKRAEHDMDTGKPEQRPSSSLAVNKETKGEKPLPVSTIPDEDEEYTDSRVQETSECSQFSELQSARRGRGRGRPRKPKPSTNPTSSANHASPGESSKGEVSGHVSGTSEKTTGRGGRKRQHTEDTAAGGGRRKRQQTVAVLPQTPGQKRYNLRRNKTVDQVPANVENDAAGGEDDADIAASAPSKDNVEGTSESVVEPLRARRLESSEVRVERVVTVETTTATANTNVGVSVANTEVAANIAMSPSVEDDQTQRTVNEDKNEEYEDGNDEEDYEEQEDDDDDDGDDDDDDGDDDDDDGGSPRPGEGSIRKKLCTGDESLPEVTYSEQAPMDKREREALYSAIQGFVGDSWNGSDLYPDPCGWTPIQGVSCDMYTDLWYVTDLSLGLIHENSLPCSSSLEIRPELFELKHLRSLSFFNCFISPMVLAKDGWINFAANLDSLEFRSNPGLIGKLPETLGNLTNLKSLVVLENEFSEELPASICNLKSLKRMVLAGNTFTGMIPNCLQGLKKLLIMDLSRNSFSGTLPSSVGDLTSLLKLDLSNNFLEGKLPQELGLLKNLTLLDVRKNRFSGGLSNNIERMQSLTELVLSDNPMGGEMVGTKWEKMRNLVILDVSKMGLRGEIPTGLTNLKRLRFLGLNDNNLTGFVPSELEALPCIGSLYINGNNLRGELRFSRKFYEKMGRRFKAWKNPNLCQPFEIVMSESQKHLLPLGVKPCT</sequence>
<evidence type="ECO:0000313" key="6">
    <source>
        <dbReference type="EMBL" id="KAH0921313.1"/>
    </source>
</evidence>
<evidence type="ECO:0000256" key="2">
    <source>
        <dbReference type="ARBA" id="ARBA00023242"/>
    </source>
</evidence>
<evidence type="ECO:0000256" key="4">
    <source>
        <dbReference type="ARBA" id="ARBA00024208"/>
    </source>
</evidence>
<gene>
    <name evidence="6" type="ORF">HID58_021331</name>
</gene>